<dbReference type="EMBL" id="JAHUTJ010070405">
    <property type="protein sequence ID" value="MED6292175.1"/>
    <property type="molecule type" value="Genomic_DNA"/>
</dbReference>
<feature type="region of interest" description="Disordered" evidence="1">
    <location>
        <begin position="1"/>
        <end position="27"/>
    </location>
</feature>
<organism evidence="2 3">
    <name type="scientific">Characodon lateralis</name>
    <dbReference type="NCBI Taxonomy" id="208331"/>
    <lineage>
        <taxon>Eukaryota</taxon>
        <taxon>Metazoa</taxon>
        <taxon>Chordata</taxon>
        <taxon>Craniata</taxon>
        <taxon>Vertebrata</taxon>
        <taxon>Euteleostomi</taxon>
        <taxon>Actinopterygii</taxon>
        <taxon>Neopterygii</taxon>
        <taxon>Teleostei</taxon>
        <taxon>Neoteleostei</taxon>
        <taxon>Acanthomorphata</taxon>
        <taxon>Ovalentaria</taxon>
        <taxon>Atherinomorphae</taxon>
        <taxon>Cyprinodontiformes</taxon>
        <taxon>Goodeidae</taxon>
        <taxon>Characodon</taxon>
    </lineage>
</organism>
<evidence type="ECO:0000313" key="3">
    <source>
        <dbReference type="Proteomes" id="UP001352852"/>
    </source>
</evidence>
<protein>
    <submittedName>
        <fullName evidence="2">Uncharacterized protein</fullName>
    </submittedName>
</protein>
<evidence type="ECO:0000313" key="2">
    <source>
        <dbReference type="EMBL" id="MED6292175.1"/>
    </source>
</evidence>
<evidence type="ECO:0000256" key="1">
    <source>
        <dbReference type="SAM" id="MobiDB-lite"/>
    </source>
</evidence>
<keyword evidence="3" id="KW-1185">Reference proteome</keyword>
<accession>A0ABU7EYI4</accession>
<comment type="caution">
    <text evidence="2">The sequence shown here is derived from an EMBL/GenBank/DDBJ whole genome shotgun (WGS) entry which is preliminary data.</text>
</comment>
<reference evidence="2 3" key="1">
    <citation type="submission" date="2021-06" db="EMBL/GenBank/DDBJ databases">
        <authorList>
            <person name="Palmer J.M."/>
        </authorList>
    </citation>
    <scope>NUCLEOTIDE SEQUENCE [LARGE SCALE GENOMIC DNA]</scope>
    <source>
        <strain evidence="2 3">CL_MEX2019</strain>
        <tissue evidence="2">Muscle</tissue>
    </source>
</reference>
<sequence length="110" mass="12149">MISVVTETEVKREKKARKRESWGKKEKVRRKIQWRRERRMTGIQDNTLLASTPWGGVAWGPCLALPVWWGSGVRGAAGVLRVGLCVELAQCGCGFIGFSATEFTCGGVPL</sequence>
<proteinExistence type="predicted"/>
<name>A0ABU7EYI4_9TELE</name>
<dbReference type="Proteomes" id="UP001352852">
    <property type="component" value="Unassembled WGS sequence"/>
</dbReference>
<gene>
    <name evidence="2" type="ORF">CHARACLAT_030985</name>
</gene>